<dbReference type="Proteomes" id="UP000789845">
    <property type="component" value="Unassembled WGS sequence"/>
</dbReference>
<dbReference type="InterPro" id="IPR027469">
    <property type="entry name" value="Cation_efflux_TMD_sf"/>
</dbReference>
<dbReference type="NCBIfam" id="TIGR01297">
    <property type="entry name" value="CDF"/>
    <property type="match status" value="1"/>
</dbReference>
<dbReference type="AlphaFoldDB" id="A0A9C7G9B3"/>
<evidence type="ECO:0000313" key="10">
    <source>
        <dbReference type="EMBL" id="CAG9607973.1"/>
    </source>
</evidence>
<dbReference type="InterPro" id="IPR036837">
    <property type="entry name" value="Cation_efflux_CTD_sf"/>
</dbReference>
<gene>
    <name evidence="10" type="primary">mneP_2</name>
    <name evidence="10" type="ORF">NEOCIP111885_01665</name>
</gene>
<evidence type="ECO:0000256" key="2">
    <source>
        <dbReference type="ARBA" id="ARBA00008114"/>
    </source>
</evidence>
<dbReference type="InterPro" id="IPR027470">
    <property type="entry name" value="Cation_efflux_CTD"/>
</dbReference>
<dbReference type="Pfam" id="PF16916">
    <property type="entry name" value="ZT_dimer"/>
    <property type="match status" value="1"/>
</dbReference>
<feature type="transmembrane region" description="Helical" evidence="7">
    <location>
        <begin position="107"/>
        <end position="124"/>
    </location>
</feature>
<keyword evidence="11" id="KW-1185">Reference proteome</keyword>
<sequence length="326" mass="35698">MLAFLIFLMSSFQLGQTNNMLTKKGCLSLAEKDRFKKAEFAAIMGIVGNVFLALVKWIIGTYANSRALIADAVNSASDVAGSLAVYYGIKVSKRPPDEDHPYGHGKAELIAAIVVSVLLMLVGIEIGKGSIEAFFQPAAPPKLMAIYAVIIAIIVKEVLYRYNIKLGRALKSEALIVNAHEHRSDVYASFAVLIGIGASVLGGKMDIDWLVYADPIAGLFVSLLIIKTAWKLGKESIHNTMDHVLPDEETEEFRQLIEKVSGVKKINELHAREHGHYVIIDLKIAVDPHISVEEGHLIGKAVKKKLLDAAHVQNVLVHINPYNEMG</sequence>
<dbReference type="InterPro" id="IPR002524">
    <property type="entry name" value="Cation_efflux"/>
</dbReference>
<reference evidence="10" key="1">
    <citation type="submission" date="2021-10" db="EMBL/GenBank/DDBJ databases">
        <authorList>
            <person name="Criscuolo A."/>
        </authorList>
    </citation>
    <scope>NUCLEOTIDE SEQUENCE</scope>
    <source>
        <strain evidence="10">CIP111885</strain>
    </source>
</reference>
<dbReference type="GO" id="GO:0016020">
    <property type="term" value="C:membrane"/>
    <property type="evidence" value="ECO:0007669"/>
    <property type="project" value="UniProtKB-SubCell"/>
</dbReference>
<proteinExistence type="inferred from homology"/>
<comment type="similarity">
    <text evidence="2">Belongs to the cation diffusion facilitator (CDF) transporter (TC 2.A.4) family.</text>
</comment>
<evidence type="ECO:0000256" key="5">
    <source>
        <dbReference type="ARBA" id="ARBA00022989"/>
    </source>
</evidence>
<comment type="subcellular location">
    <subcellularLocation>
        <location evidence="1">Membrane</location>
        <topology evidence="1">Multi-pass membrane protein</topology>
    </subcellularLocation>
</comment>
<dbReference type="EMBL" id="CAKJTG010000008">
    <property type="protein sequence ID" value="CAG9607973.1"/>
    <property type="molecule type" value="Genomic_DNA"/>
</dbReference>
<evidence type="ECO:0000313" key="11">
    <source>
        <dbReference type="Proteomes" id="UP000789845"/>
    </source>
</evidence>
<feature type="transmembrane region" description="Helical" evidence="7">
    <location>
        <begin position="185"/>
        <end position="203"/>
    </location>
</feature>
<evidence type="ECO:0000256" key="7">
    <source>
        <dbReference type="SAM" id="Phobius"/>
    </source>
</evidence>
<comment type="caution">
    <text evidence="10">The sequence shown here is derived from an EMBL/GenBank/DDBJ whole genome shotgun (WGS) entry which is preliminary data.</text>
</comment>
<dbReference type="GO" id="GO:0008324">
    <property type="term" value="F:monoatomic cation transmembrane transporter activity"/>
    <property type="evidence" value="ECO:0007669"/>
    <property type="project" value="InterPro"/>
</dbReference>
<dbReference type="InterPro" id="IPR050291">
    <property type="entry name" value="CDF_Transporter"/>
</dbReference>
<keyword evidence="4 7" id="KW-0812">Transmembrane</keyword>
<name>A0A9C7G9B3_9BACI</name>
<dbReference type="Gene3D" id="3.30.70.1350">
    <property type="entry name" value="Cation efflux protein, cytoplasmic domain"/>
    <property type="match status" value="1"/>
</dbReference>
<feature type="domain" description="Cation efflux protein cytoplasmic" evidence="9">
    <location>
        <begin position="245"/>
        <end position="322"/>
    </location>
</feature>
<dbReference type="FunFam" id="1.20.1510.10:FF:000006">
    <property type="entry name" value="Divalent cation efflux transporter"/>
    <property type="match status" value="1"/>
</dbReference>
<evidence type="ECO:0000256" key="4">
    <source>
        <dbReference type="ARBA" id="ARBA00022692"/>
    </source>
</evidence>
<keyword evidence="6 7" id="KW-0472">Membrane</keyword>
<feature type="transmembrane region" description="Helical" evidence="7">
    <location>
        <begin position="41"/>
        <end position="59"/>
    </location>
</feature>
<dbReference type="Gene3D" id="1.20.1510.10">
    <property type="entry name" value="Cation efflux protein transmembrane domain"/>
    <property type="match status" value="1"/>
</dbReference>
<keyword evidence="5 7" id="KW-1133">Transmembrane helix</keyword>
<evidence type="ECO:0000256" key="1">
    <source>
        <dbReference type="ARBA" id="ARBA00004141"/>
    </source>
</evidence>
<dbReference type="InterPro" id="IPR058533">
    <property type="entry name" value="Cation_efflux_TM"/>
</dbReference>
<feature type="transmembrane region" description="Helical" evidence="7">
    <location>
        <begin position="209"/>
        <end position="226"/>
    </location>
</feature>
<dbReference type="SUPFAM" id="SSF160240">
    <property type="entry name" value="Cation efflux protein cytoplasmic domain-like"/>
    <property type="match status" value="1"/>
</dbReference>
<evidence type="ECO:0000256" key="3">
    <source>
        <dbReference type="ARBA" id="ARBA00022448"/>
    </source>
</evidence>
<evidence type="ECO:0000256" key="6">
    <source>
        <dbReference type="ARBA" id="ARBA00023136"/>
    </source>
</evidence>
<evidence type="ECO:0000259" key="8">
    <source>
        <dbReference type="Pfam" id="PF01545"/>
    </source>
</evidence>
<organism evidence="10 11">
    <name type="scientific">Pseudoneobacillus rhizosphaerae</name>
    <dbReference type="NCBI Taxonomy" id="2880968"/>
    <lineage>
        <taxon>Bacteria</taxon>
        <taxon>Bacillati</taxon>
        <taxon>Bacillota</taxon>
        <taxon>Bacilli</taxon>
        <taxon>Bacillales</taxon>
        <taxon>Bacillaceae</taxon>
        <taxon>Pseudoneobacillus</taxon>
    </lineage>
</organism>
<accession>A0A9C7G9B3</accession>
<feature type="transmembrane region" description="Helical" evidence="7">
    <location>
        <begin position="144"/>
        <end position="164"/>
    </location>
</feature>
<feature type="domain" description="Cation efflux protein transmembrane" evidence="8">
    <location>
        <begin position="43"/>
        <end position="237"/>
    </location>
</feature>
<dbReference type="PANTHER" id="PTHR43840:SF15">
    <property type="entry name" value="MITOCHONDRIAL METAL TRANSPORTER 1-RELATED"/>
    <property type="match status" value="1"/>
</dbReference>
<evidence type="ECO:0000259" key="9">
    <source>
        <dbReference type="Pfam" id="PF16916"/>
    </source>
</evidence>
<dbReference type="Pfam" id="PF01545">
    <property type="entry name" value="Cation_efflux"/>
    <property type="match status" value="1"/>
</dbReference>
<protein>
    <submittedName>
        <fullName evidence="10">Manganese efflux system protein MneP</fullName>
    </submittedName>
</protein>
<dbReference type="PANTHER" id="PTHR43840">
    <property type="entry name" value="MITOCHONDRIAL METAL TRANSPORTER 1-RELATED"/>
    <property type="match status" value="1"/>
</dbReference>
<keyword evidence="3" id="KW-0813">Transport</keyword>
<dbReference type="SUPFAM" id="SSF161111">
    <property type="entry name" value="Cation efflux protein transmembrane domain-like"/>
    <property type="match status" value="1"/>
</dbReference>